<dbReference type="EMBL" id="UINC01063663">
    <property type="protein sequence ID" value="SVB91529.1"/>
    <property type="molecule type" value="Genomic_DNA"/>
</dbReference>
<protein>
    <submittedName>
        <fullName evidence="1">Uncharacterized protein</fullName>
    </submittedName>
</protein>
<gene>
    <name evidence="1" type="ORF">METZ01_LOCUS244383</name>
</gene>
<accession>A0A382HWH6</accession>
<name>A0A382HWH6_9ZZZZ</name>
<evidence type="ECO:0000313" key="1">
    <source>
        <dbReference type="EMBL" id="SVB91529.1"/>
    </source>
</evidence>
<organism evidence="1">
    <name type="scientific">marine metagenome</name>
    <dbReference type="NCBI Taxonomy" id="408172"/>
    <lineage>
        <taxon>unclassified sequences</taxon>
        <taxon>metagenomes</taxon>
        <taxon>ecological metagenomes</taxon>
    </lineage>
</organism>
<sequence length="24" mass="2664">MKSLHQAAEILAKQDGRRLDQALA</sequence>
<reference evidence="1" key="1">
    <citation type="submission" date="2018-05" db="EMBL/GenBank/DDBJ databases">
        <authorList>
            <person name="Lanie J.A."/>
            <person name="Ng W.-L."/>
            <person name="Kazmierczak K.M."/>
            <person name="Andrzejewski T.M."/>
            <person name="Davidsen T.M."/>
            <person name="Wayne K.J."/>
            <person name="Tettelin H."/>
            <person name="Glass J.I."/>
            <person name="Rusch D."/>
            <person name="Podicherti R."/>
            <person name="Tsui H.-C.T."/>
            <person name="Winkler M.E."/>
        </authorList>
    </citation>
    <scope>NUCLEOTIDE SEQUENCE</scope>
</reference>
<dbReference type="AlphaFoldDB" id="A0A382HWH6"/>
<proteinExistence type="predicted"/>
<feature type="non-terminal residue" evidence="1">
    <location>
        <position position="24"/>
    </location>
</feature>